<evidence type="ECO:0000313" key="4">
    <source>
        <dbReference type="Proteomes" id="UP000278351"/>
    </source>
</evidence>
<organism evidence="3 4">
    <name type="scientific">Chitinophaga lutea</name>
    <dbReference type="NCBI Taxonomy" id="2488634"/>
    <lineage>
        <taxon>Bacteria</taxon>
        <taxon>Pseudomonadati</taxon>
        <taxon>Bacteroidota</taxon>
        <taxon>Chitinophagia</taxon>
        <taxon>Chitinophagales</taxon>
        <taxon>Chitinophagaceae</taxon>
        <taxon>Chitinophaga</taxon>
    </lineage>
</organism>
<dbReference type="Pfam" id="PF18962">
    <property type="entry name" value="Por_Secre_tail"/>
    <property type="match status" value="1"/>
</dbReference>
<sequence>MRTCLSILLLLFALPLAAQQDLYIAPGTRLQVAQGEALSIYGSVVNDGALGTADNAVINFFGKAWNNGMGASMPDNSQNGFSAKGGLFRFSGNNPLYGNLGAQQVFGGYSIASRLGATFPNLEVDNRLGLLLADLSDLKVRNTLHFTSGHLFLNGWNLVVGHGNPGTITGYSDQSFIITGTGIAGGFVYREQVNAAAGKIIFPIGTSISTYAPAAIEFDGAADDIRARVFDSVYQYAISGITNKLDFTNKTWNIAKTKPDAAATKLTLQHMDADEGSDYAAFRSASYVTRFANNTWDYVENPGSLPMPGNITTRGTLRNATMHLRVLQDGITTNEYFTKASVLYGPYAPAVFILFNAYRLNESFAQLDWSVNRELNNDRFEIERRFENETDFTKAGEVRSIAPNGNANIRLDYKYADPNSYDGWTYYRIKAVSRNGRVSYSEIRAVPPFLRVDVWPNPNVGQFQVRIRGQQTELFMQIVNSAGQLVNQYEIVGERTIHVSHLSKGTYVLAFYDQATRRLVRTFKVIVIDRR</sequence>
<keyword evidence="4" id="KW-1185">Reference proteome</keyword>
<dbReference type="OrthoDB" id="600763at2"/>
<evidence type="ECO:0000256" key="1">
    <source>
        <dbReference type="SAM" id="SignalP"/>
    </source>
</evidence>
<feature type="domain" description="Secretion system C-terminal sorting" evidence="2">
    <location>
        <begin position="454"/>
        <end position="516"/>
    </location>
</feature>
<protein>
    <submittedName>
        <fullName evidence="3">T9SS C-terminal target domain-containing protein</fullName>
    </submittedName>
</protein>
<proteinExistence type="predicted"/>
<evidence type="ECO:0000259" key="2">
    <source>
        <dbReference type="Pfam" id="PF18962"/>
    </source>
</evidence>
<dbReference type="NCBIfam" id="TIGR04183">
    <property type="entry name" value="Por_Secre_tail"/>
    <property type="match status" value="1"/>
</dbReference>
<gene>
    <name evidence="3" type="ORF">EGT74_02665</name>
</gene>
<name>A0A3N4PUH7_9BACT</name>
<dbReference type="RefSeq" id="WP_123844983.1">
    <property type="nucleotide sequence ID" value="NZ_RPDH01000001.1"/>
</dbReference>
<comment type="caution">
    <text evidence="3">The sequence shown here is derived from an EMBL/GenBank/DDBJ whole genome shotgun (WGS) entry which is preliminary data.</text>
</comment>
<dbReference type="EMBL" id="RPDH01000001">
    <property type="protein sequence ID" value="RPE12473.1"/>
    <property type="molecule type" value="Genomic_DNA"/>
</dbReference>
<feature type="signal peptide" evidence="1">
    <location>
        <begin position="1"/>
        <end position="20"/>
    </location>
</feature>
<dbReference type="InterPro" id="IPR026444">
    <property type="entry name" value="Secre_tail"/>
</dbReference>
<keyword evidence="1" id="KW-0732">Signal</keyword>
<reference evidence="3 4" key="1">
    <citation type="submission" date="2018-11" db="EMBL/GenBank/DDBJ databases">
        <title>Chitinophaga lutea sp.nov., isolate from arsenic contaminated soil.</title>
        <authorList>
            <person name="Zong Y."/>
        </authorList>
    </citation>
    <scope>NUCLEOTIDE SEQUENCE [LARGE SCALE GENOMIC DNA]</scope>
    <source>
        <strain evidence="3 4">ZY74</strain>
    </source>
</reference>
<dbReference type="Proteomes" id="UP000278351">
    <property type="component" value="Unassembled WGS sequence"/>
</dbReference>
<evidence type="ECO:0000313" key="3">
    <source>
        <dbReference type="EMBL" id="RPE12473.1"/>
    </source>
</evidence>
<accession>A0A3N4PUH7</accession>
<dbReference type="AlphaFoldDB" id="A0A3N4PUH7"/>
<feature type="chain" id="PRO_5018320032" evidence="1">
    <location>
        <begin position="21"/>
        <end position="531"/>
    </location>
</feature>